<name>A0A9E9GFF7_MYTSE</name>
<dbReference type="Pfam" id="PF13417">
    <property type="entry name" value="GST_N_3"/>
    <property type="match status" value="1"/>
</dbReference>
<accession>A0A9E9GFF7</accession>
<feature type="domain" description="GST C-terminal" evidence="2">
    <location>
        <begin position="91"/>
        <end position="229"/>
    </location>
</feature>
<dbReference type="Gene3D" id="3.40.30.10">
    <property type="entry name" value="Glutaredoxin"/>
    <property type="match status" value="1"/>
</dbReference>
<dbReference type="AlphaFoldDB" id="A0A9E9GFF7"/>
<dbReference type="InterPro" id="IPR010987">
    <property type="entry name" value="Glutathione-S-Trfase_C-like"/>
</dbReference>
<organism evidence="3">
    <name type="scientific">Mythimna separata</name>
    <name type="common">Oriental armyworm</name>
    <name type="synonym">Pseudaletia separata</name>
    <dbReference type="NCBI Taxonomy" id="271217"/>
    <lineage>
        <taxon>Eukaryota</taxon>
        <taxon>Metazoa</taxon>
        <taxon>Ecdysozoa</taxon>
        <taxon>Arthropoda</taxon>
        <taxon>Hexapoda</taxon>
        <taxon>Insecta</taxon>
        <taxon>Pterygota</taxon>
        <taxon>Neoptera</taxon>
        <taxon>Endopterygota</taxon>
        <taxon>Lepidoptera</taxon>
        <taxon>Glossata</taxon>
        <taxon>Ditrysia</taxon>
        <taxon>Noctuoidea</taxon>
        <taxon>Noctuidae</taxon>
        <taxon>Noctuinae</taxon>
        <taxon>Hadenini</taxon>
        <taxon>Mythimna</taxon>
    </lineage>
</organism>
<dbReference type="SFLD" id="SFLDG00358">
    <property type="entry name" value="Main_(cytGST)"/>
    <property type="match status" value="1"/>
</dbReference>
<dbReference type="EMBL" id="OM867760">
    <property type="protein sequence ID" value="WAS27855.1"/>
    <property type="molecule type" value="mRNA"/>
</dbReference>
<dbReference type="SFLD" id="SFLDS00019">
    <property type="entry name" value="Glutathione_Transferase_(cytos"/>
    <property type="match status" value="1"/>
</dbReference>
<dbReference type="InterPro" id="IPR004046">
    <property type="entry name" value="GST_C"/>
</dbReference>
<protein>
    <submittedName>
        <fullName evidence="3">Glutathione S-transferase</fullName>
    </submittedName>
</protein>
<dbReference type="Gene3D" id="1.20.1050.10">
    <property type="match status" value="1"/>
</dbReference>
<gene>
    <name evidence="3" type="primary">GSTe4</name>
</gene>
<dbReference type="InterPro" id="IPR036249">
    <property type="entry name" value="Thioredoxin-like_sf"/>
</dbReference>
<dbReference type="InterPro" id="IPR036282">
    <property type="entry name" value="Glutathione-S-Trfase_C_sf"/>
</dbReference>
<dbReference type="InterPro" id="IPR040079">
    <property type="entry name" value="Glutathione_S-Trfase"/>
</dbReference>
<evidence type="ECO:0000313" key="3">
    <source>
        <dbReference type="EMBL" id="WAS27855.1"/>
    </source>
</evidence>
<dbReference type="SUPFAM" id="SSF52833">
    <property type="entry name" value="Thioredoxin-like"/>
    <property type="match status" value="1"/>
</dbReference>
<reference evidence="3" key="1">
    <citation type="submission" date="2022-02" db="EMBL/GenBank/DDBJ databases">
        <authorList>
            <person name="Rao X."/>
        </authorList>
    </citation>
    <scope>NUCLEOTIDE SEQUENCE</scope>
</reference>
<evidence type="ECO:0000259" key="2">
    <source>
        <dbReference type="PROSITE" id="PS50405"/>
    </source>
</evidence>
<dbReference type="PROSITE" id="PS50404">
    <property type="entry name" value="GST_NTER"/>
    <property type="match status" value="1"/>
</dbReference>
<evidence type="ECO:0000259" key="1">
    <source>
        <dbReference type="PROSITE" id="PS50404"/>
    </source>
</evidence>
<feature type="domain" description="GST N-terminal" evidence="1">
    <location>
        <begin position="1"/>
        <end position="83"/>
    </location>
</feature>
<dbReference type="PROSITE" id="PS50405">
    <property type="entry name" value="GST_CTER"/>
    <property type="match status" value="1"/>
</dbReference>
<proteinExistence type="evidence at transcript level"/>
<dbReference type="InterPro" id="IPR004045">
    <property type="entry name" value="Glutathione_S-Trfase_N"/>
</dbReference>
<dbReference type="Pfam" id="PF14497">
    <property type="entry name" value="GST_C_3"/>
    <property type="match status" value="1"/>
</dbReference>
<sequence length="233" mass="25647">MAPILYKLAASPPSNAVLILADIIGLKLEVRDLNIFPLEPGVSAGRLKLNPMSTVPVLEEGKFIISESHAIMKYLVSKYGGQKAKMLYPSDMRRRALVDQAMFFDASLAKYLPIFYISPKAIEFPVPFYDRDGPTATVKTAIDKTYGVVEASLGAHAYIATDHLTIADISLAATIFAMQSVHNLDPDKFPRTAAWKARLEEHPSVKEHLSLCTMVLDGIITLALTTTPVYRII</sequence>
<dbReference type="GO" id="GO:0006749">
    <property type="term" value="P:glutathione metabolic process"/>
    <property type="evidence" value="ECO:0007669"/>
    <property type="project" value="TreeGrafter"/>
</dbReference>
<dbReference type="GO" id="GO:0004364">
    <property type="term" value="F:glutathione transferase activity"/>
    <property type="evidence" value="ECO:0007669"/>
    <property type="project" value="TreeGrafter"/>
</dbReference>
<dbReference type="PANTHER" id="PTHR43969">
    <property type="entry name" value="GLUTATHIONE S TRANSFERASE D10, ISOFORM A-RELATED"/>
    <property type="match status" value="1"/>
</dbReference>
<dbReference type="SUPFAM" id="SSF47616">
    <property type="entry name" value="GST C-terminal domain-like"/>
    <property type="match status" value="1"/>
</dbReference>
<dbReference type="PANTHER" id="PTHR43969:SF8">
    <property type="entry name" value="GLUTATHIONE S TRANSFERASE E13, ISOFORM A-RELATED"/>
    <property type="match status" value="1"/>
</dbReference>